<keyword evidence="2 11" id="KW-0732">Signal</keyword>
<feature type="active site" description="Acyl-ester intermediate" evidence="7">
    <location>
        <position position="115"/>
    </location>
</feature>
<evidence type="ECO:0000256" key="9">
    <source>
        <dbReference type="RuleBase" id="RU004016"/>
    </source>
</evidence>
<keyword evidence="3" id="KW-0378">Hydrolase</keyword>
<evidence type="ECO:0000313" key="13">
    <source>
        <dbReference type="EMBL" id="GAP14096.1"/>
    </source>
</evidence>
<evidence type="ECO:0000256" key="2">
    <source>
        <dbReference type="ARBA" id="ARBA00022729"/>
    </source>
</evidence>
<evidence type="ECO:0000256" key="10">
    <source>
        <dbReference type="SAM" id="MobiDB-lite"/>
    </source>
</evidence>
<evidence type="ECO:0000256" key="5">
    <source>
        <dbReference type="ARBA" id="ARBA00022984"/>
    </source>
</evidence>
<dbReference type="GO" id="GO:0009252">
    <property type="term" value="P:peptidoglycan biosynthetic process"/>
    <property type="evidence" value="ECO:0007669"/>
    <property type="project" value="UniProtKB-KW"/>
</dbReference>
<evidence type="ECO:0000256" key="8">
    <source>
        <dbReference type="PIRSR" id="PIRSR618044-2"/>
    </source>
</evidence>
<accession>A0A0S7BG66</accession>
<dbReference type="Gene3D" id="3.40.710.10">
    <property type="entry name" value="DD-peptidase/beta-lactamase superfamily"/>
    <property type="match status" value="1"/>
</dbReference>
<evidence type="ECO:0000256" key="1">
    <source>
        <dbReference type="ARBA" id="ARBA00007164"/>
    </source>
</evidence>
<feature type="compositionally biased region" description="Pro residues" evidence="10">
    <location>
        <begin position="61"/>
        <end position="72"/>
    </location>
</feature>
<name>A0A0S7BG66_9CHLR</name>
<dbReference type="PANTHER" id="PTHR21581">
    <property type="entry name" value="D-ALANYL-D-ALANINE CARBOXYPEPTIDASE"/>
    <property type="match status" value="1"/>
</dbReference>
<evidence type="ECO:0000256" key="7">
    <source>
        <dbReference type="PIRSR" id="PIRSR618044-1"/>
    </source>
</evidence>
<evidence type="ECO:0000256" key="6">
    <source>
        <dbReference type="ARBA" id="ARBA00023316"/>
    </source>
</evidence>
<keyword evidence="5" id="KW-0573">Peptidoglycan synthesis</keyword>
<keyword evidence="14" id="KW-1185">Reference proteome</keyword>
<evidence type="ECO:0000313" key="14">
    <source>
        <dbReference type="Proteomes" id="UP000055060"/>
    </source>
</evidence>
<feature type="active site" evidence="7">
    <location>
        <position position="176"/>
    </location>
</feature>
<keyword evidence="13" id="KW-0121">Carboxypeptidase</keyword>
<dbReference type="GO" id="GO:0006508">
    <property type="term" value="P:proteolysis"/>
    <property type="evidence" value="ECO:0007669"/>
    <property type="project" value="InterPro"/>
</dbReference>
<proteinExistence type="inferred from homology"/>
<keyword evidence="4" id="KW-0133">Cell shape</keyword>
<dbReference type="InterPro" id="IPR018044">
    <property type="entry name" value="Peptidase_S11"/>
</dbReference>
<comment type="similarity">
    <text evidence="1 9">Belongs to the peptidase S11 family.</text>
</comment>
<dbReference type="PANTHER" id="PTHR21581:SF33">
    <property type="entry name" value="D-ALANYL-D-ALANINE CARBOXYPEPTIDASE DACB"/>
    <property type="match status" value="1"/>
</dbReference>
<gene>
    <name evidence="13" type="ORF">LARV_01858</name>
</gene>
<dbReference type="Proteomes" id="UP000055060">
    <property type="component" value="Unassembled WGS sequence"/>
</dbReference>
<dbReference type="AlphaFoldDB" id="A0A0S7BG66"/>
<feature type="domain" description="Peptidase S11 D-alanyl-D-alanine carboxypeptidase A N-terminal" evidence="12">
    <location>
        <begin position="83"/>
        <end position="332"/>
    </location>
</feature>
<keyword evidence="13" id="KW-0645">Protease</keyword>
<dbReference type="OrthoDB" id="7252792at2"/>
<keyword evidence="6" id="KW-0961">Cell wall biogenesis/degradation</keyword>
<feature type="binding site" evidence="8">
    <location>
        <position position="303"/>
    </location>
    <ligand>
        <name>substrate</name>
    </ligand>
</feature>
<dbReference type="PRINTS" id="PR00725">
    <property type="entry name" value="DADACBPTASE1"/>
</dbReference>
<dbReference type="GO" id="GO:0009002">
    <property type="term" value="F:serine-type D-Ala-D-Ala carboxypeptidase activity"/>
    <property type="evidence" value="ECO:0007669"/>
    <property type="project" value="InterPro"/>
</dbReference>
<dbReference type="SUPFAM" id="SSF56601">
    <property type="entry name" value="beta-lactamase/transpeptidase-like"/>
    <property type="match status" value="1"/>
</dbReference>
<dbReference type="STRING" id="360412.LARV_01858"/>
<sequence>MAPFKRARLEKRHAFRCLFLVVFFLSACSPANFGAGIPSTVKRTMVTPTLTDTPTSAPSATPTPTPEPVPPTAQPVVYLEQDPLALAAQSAILIDAQSGTVLYEKAAHRRMFPASTTKIMTALLALEYFDRDEVIWVGDEVNLAWTKFRLDAQKAGLLYSQEIGMEDLIYGLMLVSGSDAAFVIAVNVARRESGDAFMPIDQAVERFCGLMNERARELGALDTNFTSPDGYQDSNHYSTAYDLALIARAAMQDDRFRKIVDVAYYRPAGSETDTGTFSQAWSNTNRLLDREDAVFYAPATGIKTGTTDEAGHCLVSSAEFDGAGAIAVVLDSTAEGVWSDSVSLLEYARESSSAGQN</sequence>
<evidence type="ECO:0000259" key="12">
    <source>
        <dbReference type="Pfam" id="PF00768"/>
    </source>
</evidence>
<feature type="active site" description="Proton acceptor" evidence="7">
    <location>
        <position position="118"/>
    </location>
</feature>
<dbReference type="EMBL" id="DF967972">
    <property type="protein sequence ID" value="GAP14096.1"/>
    <property type="molecule type" value="Genomic_DNA"/>
</dbReference>
<evidence type="ECO:0000256" key="11">
    <source>
        <dbReference type="SAM" id="SignalP"/>
    </source>
</evidence>
<dbReference type="InterPro" id="IPR001967">
    <property type="entry name" value="Peptidase_S11_N"/>
</dbReference>
<feature type="compositionally biased region" description="Low complexity" evidence="10">
    <location>
        <begin position="48"/>
        <end position="60"/>
    </location>
</feature>
<reference evidence="13" key="1">
    <citation type="submission" date="2015-07" db="EMBL/GenBank/DDBJ databases">
        <title>Draft Genome Sequences of Anaerolinea thermolimosa IMO-1, Bellilinea caldifistulae GOMI-1, Leptolinea tardivitalis YMTK-2, Levilinea saccharolytica KIBI-1,Longilinea arvoryzae KOME-1, Previously Described as Members of the Anaerolineaceae (Chloroflexi).</title>
        <authorList>
            <person name="Sekiguchi Y."/>
            <person name="Ohashi A."/>
            <person name="Matsuura N."/>
            <person name="Tourlousse M.D."/>
        </authorList>
    </citation>
    <scope>NUCLEOTIDE SEQUENCE [LARGE SCALE GENOMIC DNA]</scope>
    <source>
        <strain evidence="13">KOME-1</strain>
    </source>
</reference>
<dbReference type="GO" id="GO:0008360">
    <property type="term" value="P:regulation of cell shape"/>
    <property type="evidence" value="ECO:0007669"/>
    <property type="project" value="UniProtKB-KW"/>
</dbReference>
<evidence type="ECO:0000256" key="3">
    <source>
        <dbReference type="ARBA" id="ARBA00022801"/>
    </source>
</evidence>
<protein>
    <submittedName>
        <fullName evidence="13">D-alanyl-D-alanine carboxypeptidase</fullName>
    </submittedName>
</protein>
<dbReference type="GO" id="GO:0071555">
    <property type="term" value="P:cell wall organization"/>
    <property type="evidence" value="ECO:0007669"/>
    <property type="project" value="UniProtKB-KW"/>
</dbReference>
<dbReference type="PROSITE" id="PS51257">
    <property type="entry name" value="PROKAR_LIPOPROTEIN"/>
    <property type="match status" value="1"/>
</dbReference>
<feature type="signal peptide" evidence="11">
    <location>
        <begin position="1"/>
        <end position="34"/>
    </location>
</feature>
<dbReference type="Pfam" id="PF00768">
    <property type="entry name" value="Peptidase_S11"/>
    <property type="match status" value="1"/>
</dbReference>
<dbReference type="InterPro" id="IPR012338">
    <property type="entry name" value="Beta-lactam/transpept-like"/>
</dbReference>
<dbReference type="RefSeq" id="WP_075073384.1">
    <property type="nucleotide sequence ID" value="NZ_DF967972.1"/>
</dbReference>
<feature type="region of interest" description="Disordered" evidence="10">
    <location>
        <begin position="48"/>
        <end position="72"/>
    </location>
</feature>
<feature type="chain" id="PRO_5006632924" evidence="11">
    <location>
        <begin position="35"/>
        <end position="357"/>
    </location>
</feature>
<evidence type="ECO:0000256" key="4">
    <source>
        <dbReference type="ARBA" id="ARBA00022960"/>
    </source>
</evidence>
<organism evidence="13">
    <name type="scientific">Longilinea arvoryzae</name>
    <dbReference type="NCBI Taxonomy" id="360412"/>
    <lineage>
        <taxon>Bacteria</taxon>
        <taxon>Bacillati</taxon>
        <taxon>Chloroflexota</taxon>
        <taxon>Anaerolineae</taxon>
        <taxon>Anaerolineales</taxon>
        <taxon>Anaerolineaceae</taxon>
        <taxon>Longilinea</taxon>
    </lineage>
</organism>